<feature type="compositionally biased region" description="Polar residues" evidence="11">
    <location>
        <begin position="49"/>
        <end position="61"/>
    </location>
</feature>
<dbReference type="PROSITE" id="PS00108">
    <property type="entry name" value="PROTEIN_KINASE_ST"/>
    <property type="match status" value="1"/>
</dbReference>
<keyword evidence="9" id="KW-0539">Nucleus</keyword>
<dbReference type="PANTHER" id="PTHR24056">
    <property type="entry name" value="CELL DIVISION PROTEIN KINASE"/>
    <property type="match status" value="1"/>
</dbReference>
<name>A0A0L6UH61_9BASI</name>
<feature type="compositionally biased region" description="Basic and acidic residues" evidence="11">
    <location>
        <begin position="915"/>
        <end position="929"/>
    </location>
</feature>
<dbReference type="VEuPathDB" id="FungiDB:VP01_609g11"/>
<gene>
    <name evidence="13" type="ORF">VP01_609g11</name>
</gene>
<sequence>MNAAQLEEGEVEDNRLSPSNRNKKQPTTQQELSSPDHSPPLEPPADPSIHSNIINTFQNYHPTFFFHRSPNSRTTPGHSPPNLHQENGRANQQPHGTRDNSANNGTTRKYFVGVSNIASYELVEKLGEGTFGEVFKGIYRGRLYAQQQKLQRAPQNTQDEDSDSCPEHSDEMHDRTFESKKSKVRSGMVVALKRIIVHNELDGLPITAIREIRILKSLDHPNIVPVIDLAFSAGDKTLLKRGNTYMVFPYIDHDLAGLMENKSITFNVSQIKLYSKQLLLGTAYLHRNKILHRDLKAANLLISNEGQLMIADFGLARSIEQQHNNKKREYTNCVVTRWYRPPEILLGNRRYGTPVDMWGVGCVIAEMFKGGPILTGSTDVNQCELIFRLCGSPTSESMPGWDNLPGCEGVRSWTSKPRRVRDEYERISPELADLLDHLLVLDPSRRFTAEEALDHDWFWTDPMAIDPAKLPHYEPSHEYDRRKKQEQAKRTIQHQLASFTEIQGTSSTVTAKTTAGPKPHRIPPSNSKPPAAFPNENPFPSDQFKPAIVPPIPGNRMAVDSGPPAQFNRGGPTHAGNPYSSQGSSRMMTNNDGRGDAENRQHYPNSSRRMRPEPNRGGGMPSHPPYPVPPPNLPGGQIPSIGGSGPSIAAYGHASLPSRPVSSFDRGPYDPMRLPKAGPPMAKMGGMNGAPIGAMPAGPPYPHPHSLPGHPEPYSLGPPPPLLSDHGPGDDRGQRGEPYPKIPHAYPPPLSGGPPMRDAYVGGPGHRGRGGDGGRADGRLRSNHDRWTPEPISQLGGPLPPGLPPYPNGRAGGDRRQGRGSERRFRHGGGGPPGVSGPHEGRDSYQYPSPAHNRNPNNQFFSPPNGAGGAAGVPNPYATYTYPPGEPMAASNNLHNPFPHPPNNTNNHQNGHPNQRWDNKSPSKLDFRPPPHANNNPYAHHHHHPITNPNSPPNHLSHHPPPPPPPSHLHLPNAPGPTFSDEPRLEY</sequence>
<feature type="compositionally biased region" description="Pro residues" evidence="11">
    <location>
        <begin position="37"/>
        <end position="46"/>
    </location>
</feature>
<dbReference type="Gene3D" id="3.30.200.20">
    <property type="entry name" value="Phosphorylase Kinase, domain 1"/>
    <property type="match status" value="1"/>
</dbReference>
<dbReference type="STRING" id="27349.A0A0L6UH61"/>
<feature type="compositionally biased region" description="Polar residues" evidence="11">
    <location>
        <begin position="69"/>
        <end position="107"/>
    </location>
</feature>
<keyword evidence="7 13" id="KW-0418">Kinase</keyword>
<feature type="compositionally biased region" description="Pro residues" evidence="11">
    <location>
        <begin position="798"/>
        <end position="807"/>
    </location>
</feature>
<evidence type="ECO:0000256" key="5">
    <source>
        <dbReference type="ARBA" id="ARBA00022679"/>
    </source>
</evidence>
<feature type="compositionally biased region" description="Low complexity" evidence="11">
    <location>
        <begin position="529"/>
        <end position="540"/>
    </location>
</feature>
<feature type="compositionally biased region" description="Basic and acidic residues" evidence="11">
    <location>
        <begin position="471"/>
        <end position="489"/>
    </location>
</feature>
<keyword evidence="6" id="KW-0547">Nucleotide-binding</keyword>
<feature type="compositionally biased region" description="Basic and acidic residues" evidence="11">
    <location>
        <begin position="769"/>
        <end position="788"/>
    </location>
</feature>
<feature type="region of interest" description="Disordered" evidence="11">
    <location>
        <begin position="659"/>
        <end position="678"/>
    </location>
</feature>
<dbReference type="PROSITE" id="PS50011">
    <property type="entry name" value="PROTEIN_KINASE_DOM"/>
    <property type="match status" value="1"/>
</dbReference>
<dbReference type="SUPFAM" id="SSF56112">
    <property type="entry name" value="Protein kinase-like (PK-like)"/>
    <property type="match status" value="1"/>
</dbReference>
<dbReference type="SMART" id="SM00220">
    <property type="entry name" value="S_TKc"/>
    <property type="match status" value="1"/>
</dbReference>
<feature type="compositionally biased region" description="Low complexity" evidence="11">
    <location>
        <begin position="892"/>
        <end position="914"/>
    </location>
</feature>
<dbReference type="EC" id="2.7.11.23" evidence="3"/>
<evidence type="ECO:0000256" key="2">
    <source>
        <dbReference type="ARBA" id="ARBA00006485"/>
    </source>
</evidence>
<dbReference type="Pfam" id="PF00069">
    <property type="entry name" value="Pkinase"/>
    <property type="match status" value="1"/>
</dbReference>
<evidence type="ECO:0000256" key="9">
    <source>
        <dbReference type="ARBA" id="ARBA00023242"/>
    </source>
</evidence>
<dbReference type="Proteomes" id="UP000037035">
    <property type="component" value="Unassembled WGS sequence"/>
</dbReference>
<feature type="compositionally biased region" description="Basic and acidic residues" evidence="11">
    <location>
        <begin position="165"/>
        <end position="180"/>
    </location>
</feature>
<evidence type="ECO:0000313" key="14">
    <source>
        <dbReference type="Proteomes" id="UP000037035"/>
    </source>
</evidence>
<dbReference type="GO" id="GO:0005524">
    <property type="term" value="F:ATP binding"/>
    <property type="evidence" value="ECO:0007669"/>
    <property type="project" value="UniProtKB-KW"/>
</dbReference>
<feature type="compositionally biased region" description="Basic and acidic residues" evidence="11">
    <location>
        <begin position="812"/>
        <end position="823"/>
    </location>
</feature>
<dbReference type="FunFam" id="1.10.510.10:FF:000415">
    <property type="entry name" value="CMGC/CDK/CRK7 protein kinase, variant"/>
    <property type="match status" value="1"/>
</dbReference>
<evidence type="ECO:0000256" key="10">
    <source>
        <dbReference type="ARBA" id="ARBA00049280"/>
    </source>
</evidence>
<organism evidence="13 14">
    <name type="scientific">Puccinia sorghi</name>
    <dbReference type="NCBI Taxonomy" id="27349"/>
    <lineage>
        <taxon>Eukaryota</taxon>
        <taxon>Fungi</taxon>
        <taxon>Dikarya</taxon>
        <taxon>Basidiomycota</taxon>
        <taxon>Pucciniomycotina</taxon>
        <taxon>Pucciniomycetes</taxon>
        <taxon>Pucciniales</taxon>
        <taxon>Pucciniaceae</taxon>
        <taxon>Puccinia</taxon>
    </lineage>
</organism>
<evidence type="ECO:0000256" key="4">
    <source>
        <dbReference type="ARBA" id="ARBA00022527"/>
    </source>
</evidence>
<keyword evidence="4" id="KW-0723">Serine/threonine-protein kinase</keyword>
<feature type="compositionally biased region" description="Low complexity" evidence="11">
    <location>
        <begin position="946"/>
        <end position="955"/>
    </location>
</feature>
<evidence type="ECO:0000256" key="11">
    <source>
        <dbReference type="SAM" id="MobiDB-lite"/>
    </source>
</evidence>
<comment type="catalytic activity">
    <reaction evidence="10">
        <text>[DNA-directed RNA polymerase] + ATP = phospho-[DNA-directed RNA polymerase] + ADP + H(+)</text>
        <dbReference type="Rhea" id="RHEA:10216"/>
        <dbReference type="Rhea" id="RHEA-COMP:11321"/>
        <dbReference type="Rhea" id="RHEA-COMP:11322"/>
        <dbReference type="ChEBI" id="CHEBI:15378"/>
        <dbReference type="ChEBI" id="CHEBI:30616"/>
        <dbReference type="ChEBI" id="CHEBI:43176"/>
        <dbReference type="ChEBI" id="CHEBI:68546"/>
        <dbReference type="ChEBI" id="CHEBI:456216"/>
        <dbReference type="EC" id="2.7.11.23"/>
    </reaction>
</comment>
<evidence type="ECO:0000313" key="13">
    <source>
        <dbReference type="EMBL" id="KNZ47848.1"/>
    </source>
</evidence>
<evidence type="ECO:0000256" key="3">
    <source>
        <dbReference type="ARBA" id="ARBA00012409"/>
    </source>
</evidence>
<reference evidence="13 14" key="1">
    <citation type="submission" date="2015-08" db="EMBL/GenBank/DDBJ databases">
        <title>Next Generation Sequencing and Analysis of the Genome of Puccinia sorghi L Schw, the Causal Agent of Maize Common Rust.</title>
        <authorList>
            <person name="Rochi L."/>
            <person name="Burguener G."/>
            <person name="Darino M."/>
            <person name="Turjanski A."/>
            <person name="Kreff E."/>
            <person name="Dieguez M.J."/>
            <person name="Sacco F."/>
        </authorList>
    </citation>
    <scope>NUCLEOTIDE SEQUENCE [LARGE SCALE GENOMIC DNA]</scope>
    <source>
        <strain evidence="13 14">RO10H11247</strain>
    </source>
</reference>
<proteinExistence type="inferred from homology"/>
<evidence type="ECO:0000259" key="12">
    <source>
        <dbReference type="PROSITE" id="PS50011"/>
    </source>
</evidence>
<accession>A0A0L6UH61</accession>
<dbReference type="GO" id="GO:0008353">
    <property type="term" value="F:RNA polymerase II CTD heptapeptide repeat kinase activity"/>
    <property type="evidence" value="ECO:0007669"/>
    <property type="project" value="UniProtKB-EC"/>
</dbReference>
<comment type="similarity">
    <text evidence="2">Belongs to the protein kinase superfamily. CMGC Ser/Thr protein kinase family. CDC2/CDKX subfamily.</text>
</comment>
<dbReference type="AlphaFoldDB" id="A0A0L6UH61"/>
<feature type="region of interest" description="Disordered" evidence="11">
    <location>
        <begin position="1"/>
        <end position="107"/>
    </location>
</feature>
<dbReference type="Gene3D" id="1.10.510.10">
    <property type="entry name" value="Transferase(Phosphotransferase) domain 1"/>
    <property type="match status" value="1"/>
</dbReference>
<keyword evidence="8" id="KW-0067">ATP-binding</keyword>
<dbReference type="InterPro" id="IPR008271">
    <property type="entry name" value="Ser/Thr_kinase_AS"/>
</dbReference>
<dbReference type="InterPro" id="IPR000719">
    <property type="entry name" value="Prot_kinase_dom"/>
</dbReference>
<evidence type="ECO:0000256" key="6">
    <source>
        <dbReference type="ARBA" id="ARBA00022741"/>
    </source>
</evidence>
<dbReference type="InterPro" id="IPR011009">
    <property type="entry name" value="Kinase-like_dom_sf"/>
</dbReference>
<feature type="compositionally biased region" description="Polar residues" evidence="11">
    <location>
        <begin position="578"/>
        <end position="592"/>
    </location>
</feature>
<keyword evidence="5" id="KW-0808">Transferase</keyword>
<dbReference type="GO" id="GO:0004693">
    <property type="term" value="F:cyclin-dependent protein serine/threonine kinase activity"/>
    <property type="evidence" value="ECO:0007669"/>
    <property type="project" value="TreeGrafter"/>
</dbReference>
<keyword evidence="14" id="KW-1185">Reference proteome</keyword>
<comment type="subcellular location">
    <subcellularLocation>
        <location evidence="1">Nucleus</location>
    </subcellularLocation>
</comment>
<feature type="compositionally biased region" description="Polar residues" evidence="11">
    <location>
        <begin position="852"/>
        <end position="862"/>
    </location>
</feature>
<dbReference type="OrthoDB" id="28397at2759"/>
<feature type="region of interest" description="Disordered" evidence="11">
    <location>
        <begin position="149"/>
        <end position="180"/>
    </location>
</feature>
<dbReference type="PANTHER" id="PTHR24056:SF233">
    <property type="entry name" value="CYCLIN-DEPENDENT KINASE 9"/>
    <property type="match status" value="1"/>
</dbReference>
<feature type="compositionally biased region" description="Polar residues" evidence="11">
    <location>
        <begin position="493"/>
        <end position="513"/>
    </location>
</feature>
<feature type="compositionally biased region" description="Pro residues" evidence="11">
    <location>
        <begin position="622"/>
        <end position="633"/>
    </location>
</feature>
<evidence type="ECO:0000256" key="7">
    <source>
        <dbReference type="ARBA" id="ARBA00022777"/>
    </source>
</evidence>
<comment type="caution">
    <text evidence="13">The sequence shown here is derived from an EMBL/GenBank/DDBJ whole genome shotgun (WGS) entry which is preliminary data.</text>
</comment>
<feature type="region of interest" description="Disordered" evidence="11">
    <location>
        <begin position="471"/>
        <end position="654"/>
    </location>
</feature>
<dbReference type="GO" id="GO:0005634">
    <property type="term" value="C:nucleus"/>
    <property type="evidence" value="ECO:0007669"/>
    <property type="project" value="UniProtKB-SubCell"/>
</dbReference>
<feature type="domain" description="Protein kinase" evidence="12">
    <location>
        <begin position="120"/>
        <end position="458"/>
    </location>
</feature>
<feature type="region of interest" description="Disordered" evidence="11">
    <location>
        <begin position="686"/>
        <end position="987"/>
    </location>
</feature>
<feature type="compositionally biased region" description="Polar residues" evidence="11">
    <location>
        <begin position="16"/>
        <end position="36"/>
    </location>
</feature>
<protein>
    <recommendedName>
        <fullName evidence="3">[RNA-polymerase]-subunit kinase</fullName>
        <ecNumber evidence="3">2.7.11.23</ecNumber>
    </recommendedName>
</protein>
<evidence type="ECO:0000256" key="1">
    <source>
        <dbReference type="ARBA" id="ARBA00004123"/>
    </source>
</evidence>
<dbReference type="EMBL" id="LAVV01011385">
    <property type="protein sequence ID" value="KNZ47848.1"/>
    <property type="molecule type" value="Genomic_DNA"/>
</dbReference>
<evidence type="ECO:0000256" key="8">
    <source>
        <dbReference type="ARBA" id="ARBA00022840"/>
    </source>
</evidence>
<dbReference type="InterPro" id="IPR050108">
    <property type="entry name" value="CDK"/>
</dbReference>